<proteinExistence type="predicted"/>
<name>A0AA86M685_9ENTR</name>
<dbReference type="AlphaFoldDB" id="A0AA86M685"/>
<organism evidence="1 2">
    <name type="scientific">Enterobacter kobei</name>
    <dbReference type="NCBI Taxonomy" id="208224"/>
    <lineage>
        <taxon>Bacteria</taxon>
        <taxon>Pseudomonadati</taxon>
        <taxon>Pseudomonadota</taxon>
        <taxon>Gammaproteobacteria</taxon>
        <taxon>Enterobacterales</taxon>
        <taxon>Enterobacteriaceae</taxon>
        <taxon>Enterobacter</taxon>
        <taxon>Enterobacter cloacae complex</taxon>
    </lineage>
</organism>
<accession>A0AA86M685</accession>
<sequence>MTTSWDSPGIRWDTRGNDTGQMAVNAREYKVLIVYFLIKTGIAQRPVHNRTRRVLVNIAKSRGKPL</sequence>
<dbReference type="EMBL" id="AP024590">
    <property type="protein sequence ID" value="BCU56971.1"/>
    <property type="molecule type" value="Genomic_DNA"/>
</dbReference>
<evidence type="ECO:0000313" key="2">
    <source>
        <dbReference type="Proteomes" id="UP000682928"/>
    </source>
</evidence>
<gene>
    <name evidence="1" type="ORF">ENKO_35650</name>
</gene>
<evidence type="ECO:0000313" key="1">
    <source>
        <dbReference type="EMBL" id="BCU56971.1"/>
    </source>
</evidence>
<protein>
    <submittedName>
        <fullName evidence="1">Uncharacterized protein</fullName>
    </submittedName>
</protein>
<dbReference type="Proteomes" id="UP000682928">
    <property type="component" value="Chromosome"/>
</dbReference>
<reference evidence="1" key="1">
    <citation type="submission" date="2021-04" db="EMBL/GenBank/DDBJ databases">
        <title>Difference and commonality of drug resistance evolution in various bacteria. and drug sensitivity profiles.</title>
        <authorList>
            <person name="Maeda T."/>
            <person name="Shibai A."/>
            <person name="Kawada K."/>
            <person name="Kotani H."/>
            <person name="Tarusawa Y."/>
            <person name="Tanabe K."/>
            <person name="Furusawa C."/>
        </authorList>
    </citation>
    <scope>NUCLEOTIDE SEQUENCE</scope>
    <source>
        <strain evidence="1">JCM 8580</strain>
    </source>
</reference>